<dbReference type="AlphaFoldDB" id="A0A1M4XE39"/>
<dbReference type="GO" id="GO:0015288">
    <property type="term" value="F:porin activity"/>
    <property type="evidence" value="ECO:0007669"/>
    <property type="project" value="InterPro"/>
</dbReference>
<dbReference type="InterPro" id="IPR052932">
    <property type="entry name" value="OprB_Porin"/>
</dbReference>
<dbReference type="Gene3D" id="2.40.160.180">
    <property type="entry name" value="Carbohydrate-selective porin OprB"/>
    <property type="match status" value="1"/>
</dbReference>
<feature type="region of interest" description="Disordered" evidence="3">
    <location>
        <begin position="1"/>
        <end position="20"/>
    </location>
</feature>
<dbReference type="InterPro" id="IPR038673">
    <property type="entry name" value="OprB_sf"/>
</dbReference>
<evidence type="ECO:0000256" key="1">
    <source>
        <dbReference type="ARBA" id="ARBA00008769"/>
    </source>
</evidence>
<dbReference type="EMBL" id="FQVA01000001">
    <property type="protein sequence ID" value="SHE91735.1"/>
    <property type="molecule type" value="Genomic_DNA"/>
</dbReference>
<dbReference type="PANTHER" id="PTHR37944:SF1">
    <property type="entry name" value="PORIN B"/>
    <property type="match status" value="1"/>
</dbReference>
<protein>
    <submittedName>
        <fullName evidence="4">Porin</fullName>
    </submittedName>
</protein>
<dbReference type="STRING" id="494016.SAMN04487965_0943"/>
<comment type="similarity">
    <text evidence="1 2">Belongs to the OprB family.</text>
</comment>
<dbReference type="GO" id="GO:0016020">
    <property type="term" value="C:membrane"/>
    <property type="evidence" value="ECO:0007669"/>
    <property type="project" value="InterPro"/>
</dbReference>
<dbReference type="PANTHER" id="PTHR37944">
    <property type="entry name" value="PORIN B"/>
    <property type="match status" value="1"/>
</dbReference>
<keyword evidence="5" id="KW-1185">Reference proteome</keyword>
<gene>
    <name evidence="4" type="ORF">SAMN04487965_0943</name>
</gene>
<name>A0A1M4XE39_9GAMM</name>
<accession>A0A1M4XE39</accession>
<evidence type="ECO:0000313" key="4">
    <source>
        <dbReference type="EMBL" id="SHE91735.1"/>
    </source>
</evidence>
<evidence type="ECO:0000256" key="2">
    <source>
        <dbReference type="RuleBase" id="RU363072"/>
    </source>
</evidence>
<dbReference type="Pfam" id="PF04966">
    <property type="entry name" value="OprB"/>
    <property type="match status" value="1"/>
</dbReference>
<dbReference type="Proteomes" id="UP000184170">
    <property type="component" value="Unassembled WGS sequence"/>
</dbReference>
<dbReference type="InterPro" id="IPR007049">
    <property type="entry name" value="Carb-sel_porin_OprB"/>
</dbReference>
<organism evidence="4 5">
    <name type="scientific">Microbulbifer donghaiensis</name>
    <dbReference type="NCBI Taxonomy" id="494016"/>
    <lineage>
        <taxon>Bacteria</taxon>
        <taxon>Pseudomonadati</taxon>
        <taxon>Pseudomonadota</taxon>
        <taxon>Gammaproteobacteria</taxon>
        <taxon>Cellvibrionales</taxon>
        <taxon>Microbulbiferaceae</taxon>
        <taxon>Microbulbifer</taxon>
    </lineage>
</organism>
<reference evidence="5" key="1">
    <citation type="submission" date="2016-11" db="EMBL/GenBank/DDBJ databases">
        <authorList>
            <person name="Varghese N."/>
            <person name="Submissions S."/>
        </authorList>
    </citation>
    <scope>NUCLEOTIDE SEQUENCE [LARGE SCALE GENOMIC DNA]</scope>
    <source>
        <strain evidence="5">CGMCC 1.7063</strain>
    </source>
</reference>
<proteinExistence type="inferred from homology"/>
<sequence>MNKLSRLGSPEQNAVRASEGEAPMRHNLGRVIAIIVCTCIAFLQAASAQEIDEADRGYALCSGDSLSDCPGGAKQALQDRGISLDVWLTQFSQGVTAGDGSKSWQYGGKADLIVNLDMSKLGLWNGFSINVHQEGIFGEDANNPGSGELFPFNTALAFPRLGGSDGETALTLKQTFDDRSSLALGKFNMLSVAAKKPLAGGGGLDTFMNIALAAPISGVTPPYLFGFIGTHKTDHAALALMVYDPRNAQDKNVIENPFSDGTTTSLAAMFPLTIAGEKGFYSVRGVYSSKRGLNLETIPALIDLPPEAQSVLVKKGYWYLSAAVQQYLYHYPGNPDLGWGLFAEGAISDGNPNPLEWHFLVGLAGQGLFPSRTQDRWGIAYFKYGLSEHLVNGLAQIGSTMPFDPTFFIGAERGVEAFYNFYVTPWLRLTGDVQRVKPHELSRDDVTVGAVRLQIRF</sequence>
<dbReference type="GO" id="GO:0008643">
    <property type="term" value="P:carbohydrate transport"/>
    <property type="evidence" value="ECO:0007669"/>
    <property type="project" value="InterPro"/>
</dbReference>
<evidence type="ECO:0000313" key="5">
    <source>
        <dbReference type="Proteomes" id="UP000184170"/>
    </source>
</evidence>
<evidence type="ECO:0000256" key="3">
    <source>
        <dbReference type="SAM" id="MobiDB-lite"/>
    </source>
</evidence>